<accession>I3SLR7</accession>
<evidence type="ECO:0000313" key="1">
    <source>
        <dbReference type="EMBL" id="AFK41209.1"/>
    </source>
</evidence>
<sequence>MVSRNLKARITSFHLRSSSTFSRPPRDVTSIKRRYRSSGFPPIVGTLNLVPNDL</sequence>
<reference evidence="1" key="1">
    <citation type="submission" date="2012-05" db="EMBL/GenBank/DDBJ databases">
        <authorList>
            <person name="Krishnakumar V."/>
            <person name="Cheung F."/>
            <person name="Xiao Y."/>
            <person name="Chan A."/>
            <person name="Moskal W.A."/>
            <person name="Town C.D."/>
        </authorList>
    </citation>
    <scope>NUCLEOTIDE SEQUENCE</scope>
</reference>
<dbReference type="AlphaFoldDB" id="I3SLR7"/>
<name>I3SLR7_LOTJA</name>
<protein>
    <submittedName>
        <fullName evidence="1">Uncharacterized protein</fullName>
    </submittedName>
</protein>
<proteinExistence type="evidence at transcript level"/>
<dbReference type="EMBL" id="BT141415">
    <property type="protein sequence ID" value="AFK41209.1"/>
    <property type="molecule type" value="mRNA"/>
</dbReference>
<organism evidence="1">
    <name type="scientific">Lotus japonicus</name>
    <name type="common">Lotus corniculatus var. japonicus</name>
    <dbReference type="NCBI Taxonomy" id="34305"/>
    <lineage>
        <taxon>Eukaryota</taxon>
        <taxon>Viridiplantae</taxon>
        <taxon>Streptophyta</taxon>
        <taxon>Embryophyta</taxon>
        <taxon>Tracheophyta</taxon>
        <taxon>Spermatophyta</taxon>
        <taxon>Magnoliopsida</taxon>
        <taxon>eudicotyledons</taxon>
        <taxon>Gunneridae</taxon>
        <taxon>Pentapetalae</taxon>
        <taxon>rosids</taxon>
        <taxon>fabids</taxon>
        <taxon>Fabales</taxon>
        <taxon>Fabaceae</taxon>
        <taxon>Papilionoideae</taxon>
        <taxon>50 kb inversion clade</taxon>
        <taxon>NPAAA clade</taxon>
        <taxon>Hologalegina</taxon>
        <taxon>robinioid clade</taxon>
        <taxon>Loteae</taxon>
        <taxon>Lotus</taxon>
    </lineage>
</organism>